<feature type="compositionally biased region" description="Basic and acidic residues" evidence="1">
    <location>
        <begin position="845"/>
        <end position="859"/>
    </location>
</feature>
<dbReference type="Proteomes" id="UP000034164">
    <property type="component" value="Unassembled WGS sequence"/>
</dbReference>
<organism evidence="3 4">
    <name type="scientific">[Emmonsia] crescens</name>
    <dbReference type="NCBI Taxonomy" id="73230"/>
    <lineage>
        <taxon>Eukaryota</taxon>
        <taxon>Fungi</taxon>
        <taxon>Dikarya</taxon>
        <taxon>Ascomycota</taxon>
        <taxon>Pezizomycotina</taxon>
        <taxon>Eurotiomycetes</taxon>
        <taxon>Eurotiomycetidae</taxon>
        <taxon>Onygenales</taxon>
        <taxon>Ajellomycetaceae</taxon>
        <taxon>Emergomyces</taxon>
    </lineage>
</organism>
<gene>
    <name evidence="3" type="ORF">EMCG_02792</name>
</gene>
<evidence type="ECO:0000313" key="4">
    <source>
        <dbReference type="Proteomes" id="UP000034164"/>
    </source>
</evidence>
<feature type="compositionally biased region" description="Basic and acidic residues" evidence="1">
    <location>
        <begin position="761"/>
        <end position="777"/>
    </location>
</feature>
<accession>A0A0G2HXM4</accession>
<reference evidence="4" key="1">
    <citation type="journal article" date="2015" name="PLoS Genet.">
        <title>The dynamic genome and transcriptome of the human fungal pathogen Blastomyces and close relative Emmonsia.</title>
        <authorList>
            <person name="Munoz J.F."/>
            <person name="Gauthier G.M."/>
            <person name="Desjardins C.A."/>
            <person name="Gallo J.E."/>
            <person name="Holder J."/>
            <person name="Sullivan T.D."/>
            <person name="Marty A.J."/>
            <person name="Carmen J.C."/>
            <person name="Chen Z."/>
            <person name="Ding L."/>
            <person name="Gujja S."/>
            <person name="Magrini V."/>
            <person name="Misas E."/>
            <person name="Mitreva M."/>
            <person name="Priest M."/>
            <person name="Saif S."/>
            <person name="Whiston E.A."/>
            <person name="Young S."/>
            <person name="Zeng Q."/>
            <person name="Goldman W.E."/>
            <person name="Mardis E.R."/>
            <person name="Taylor J.W."/>
            <person name="McEwen J.G."/>
            <person name="Clay O.K."/>
            <person name="Klein B.S."/>
            <person name="Cuomo C.A."/>
        </authorList>
    </citation>
    <scope>NUCLEOTIDE SEQUENCE [LARGE SCALE GENOMIC DNA]</scope>
    <source>
        <strain evidence="4">UAMH 3008</strain>
    </source>
</reference>
<feature type="region of interest" description="Disordered" evidence="1">
    <location>
        <begin position="755"/>
        <end position="871"/>
    </location>
</feature>
<dbReference type="VEuPathDB" id="FungiDB:EMCG_02792"/>
<feature type="region of interest" description="Disordered" evidence="1">
    <location>
        <begin position="425"/>
        <end position="485"/>
    </location>
</feature>
<dbReference type="AlphaFoldDB" id="A0A0G2HXM4"/>
<evidence type="ECO:0000256" key="2">
    <source>
        <dbReference type="SAM" id="Phobius"/>
    </source>
</evidence>
<keyword evidence="2" id="KW-0472">Membrane</keyword>
<dbReference type="OrthoDB" id="5346728at2759"/>
<name>A0A0G2HXM4_9EURO</name>
<evidence type="ECO:0000256" key="1">
    <source>
        <dbReference type="SAM" id="MobiDB-lite"/>
    </source>
</evidence>
<protein>
    <submittedName>
        <fullName evidence="3">Uncharacterized protein</fullName>
    </submittedName>
</protein>
<feature type="compositionally biased region" description="Basic and acidic residues" evidence="1">
    <location>
        <begin position="601"/>
        <end position="621"/>
    </location>
</feature>
<keyword evidence="2" id="KW-0812">Transmembrane</keyword>
<feature type="region of interest" description="Disordered" evidence="1">
    <location>
        <begin position="601"/>
        <end position="627"/>
    </location>
</feature>
<feature type="compositionally biased region" description="Low complexity" evidence="1">
    <location>
        <begin position="472"/>
        <end position="484"/>
    </location>
</feature>
<feature type="region of interest" description="Disordered" evidence="1">
    <location>
        <begin position="1"/>
        <end position="25"/>
    </location>
</feature>
<proteinExistence type="predicted"/>
<sequence>MAPIHKTSLRTRQTHVLPPRPANGPPGEAIPVTSFFRWKTFLWLMIATVCIFILTVYFWKFGAFLRHFTSHRILGGNPKSTRHAKTWHGWVPLDEYEAKRARRKEQHKKFRRSVAWRSSHADYSWVWWDPKGAAVEKHFEDQKGIRWLPRWLKSYEHEKADLISKTHAKNQATRPLDANTKGWPGLRHSIKISAQVMKSRKRPLRKRLPLSLDGFNDSIIPSMLYSSLSRTSARRAAYRAPNSRRAALLPPTMGNANPNTWILQTPTPDILHSGLRRCASLSHLPQSPGHVDVRLAPKGCRKTVSEGFQRSTVHTTFSSRLYDRRFRTSISAHECQGDLVVPHTAVVVEKSLSWRYKAWAAKMQIQTFYQGPSYLHGLVGRPGSPLSGILRAMSSSGHHSEFSEHYTHMPISNYSSESFTADISTPGPSALSMHAPRIKRRAPRVHASDVSDTSLETASVDGNVDVDRSPLAQNNNRANPNRQPYNLNTKHIQQQPLAPPKGADIFLRHPLHSKQNKTVSFQLPKSHQERGTTPWVSSRPRLSDSEVRLIYDLDRRLEWLSNEVEPGRKPFHFLLLANHWLNRSTWIVLDPVSRISAAERRARGDPRFNRPLPEPKKDTAKPKYPAQHRVKLHAPRLDSWRLAINRARKSSGAREFLKAVELFDSSADEPPDCAIDPASWILRKPPQGYERSKKQSDAYYEGMGGWWEKLDDWQNVCRAYRARRVICEGGANRRRIKEVARKATGPCRKVIKRWNQGHNAHLKEKQREEQPAAREMRQVMSGSGSISRRRGRQHDDGSRRPTIAGLALATPGHRSSVSVSRPVGEFSGESAHGHLSTGRSIAMDGSHESDEAGEAHKQADVQLEQAEQDTG</sequence>
<evidence type="ECO:0000313" key="3">
    <source>
        <dbReference type="EMBL" id="KKZ62858.1"/>
    </source>
</evidence>
<dbReference type="EMBL" id="LCZI01001022">
    <property type="protein sequence ID" value="KKZ62858.1"/>
    <property type="molecule type" value="Genomic_DNA"/>
</dbReference>
<comment type="caution">
    <text evidence="3">The sequence shown here is derived from an EMBL/GenBank/DDBJ whole genome shotgun (WGS) entry which is preliminary data.</text>
</comment>
<keyword evidence="2" id="KW-1133">Transmembrane helix</keyword>
<feature type="transmembrane region" description="Helical" evidence="2">
    <location>
        <begin position="41"/>
        <end position="59"/>
    </location>
</feature>